<accession>A0A918J856</accession>
<dbReference type="AlphaFoldDB" id="A0A918J856"/>
<dbReference type="Proteomes" id="UP000634668">
    <property type="component" value="Unassembled WGS sequence"/>
</dbReference>
<organism evidence="1 2">
    <name type="scientific">Arenibacter certesii</name>
    <dbReference type="NCBI Taxonomy" id="228955"/>
    <lineage>
        <taxon>Bacteria</taxon>
        <taxon>Pseudomonadati</taxon>
        <taxon>Bacteroidota</taxon>
        <taxon>Flavobacteriia</taxon>
        <taxon>Flavobacteriales</taxon>
        <taxon>Flavobacteriaceae</taxon>
        <taxon>Arenibacter</taxon>
    </lineage>
</organism>
<sequence length="402" mass="47211">MALGWNSFSSTNSDPVLPISKVKKPLAIAMWDFSWILRHHRYGEFENWEQVIGELAERGYNAIRIDTMPHFVVSTKEGKIINEFRSVKEDWKPSLWGNDYTMSFRPREALLEFLPLCKKYGIKVGLSTWFAPHNTGRTDIFNEQGGLLRAWSETLYFLRDNNLLDNVIYVDLLNEYPVNHGYDWLKKELNKRSDIKQFKIDNPEAHMPDLDASKGNALQVAFHNQFMKDTIRALKERFPELEFFTSYDSGVPLEDIDLSEQAALDYHVWFHHTGKILNIDKIGSRDQSQNLGVLNKDLYSYWTENKFQLVNWIGDRIDHIALKASQNNLVCGNTEGWGPIGWYDHPELDWRWTKESADICIDLARKHDNYKFICTSNFTHPQFKGMWEDVNWHRQITDRIKK</sequence>
<dbReference type="SUPFAM" id="SSF51445">
    <property type="entry name" value="(Trans)glycosidases"/>
    <property type="match status" value="1"/>
</dbReference>
<keyword evidence="2" id="KW-1185">Reference proteome</keyword>
<dbReference type="Pfam" id="PF12876">
    <property type="entry name" value="Cellulase-like"/>
    <property type="match status" value="1"/>
</dbReference>
<reference evidence="1" key="2">
    <citation type="submission" date="2020-09" db="EMBL/GenBank/DDBJ databases">
        <authorList>
            <person name="Sun Q."/>
            <person name="Kim S."/>
        </authorList>
    </citation>
    <scope>NUCLEOTIDE SEQUENCE</scope>
    <source>
        <strain evidence="1">KCTC 12113</strain>
    </source>
</reference>
<evidence type="ECO:0000313" key="2">
    <source>
        <dbReference type="Proteomes" id="UP000634668"/>
    </source>
</evidence>
<dbReference type="InterPro" id="IPR024778">
    <property type="entry name" value="Put_cellulase"/>
</dbReference>
<evidence type="ECO:0000313" key="1">
    <source>
        <dbReference type="EMBL" id="GGW48482.1"/>
    </source>
</evidence>
<dbReference type="InterPro" id="IPR017853">
    <property type="entry name" value="GH"/>
</dbReference>
<gene>
    <name evidence="1" type="ORF">GCM10007383_35680</name>
</gene>
<reference evidence="1" key="1">
    <citation type="journal article" date="2014" name="Int. J. Syst. Evol. Microbiol.">
        <title>Complete genome sequence of Corynebacterium casei LMG S-19264T (=DSM 44701T), isolated from a smear-ripened cheese.</title>
        <authorList>
            <consortium name="US DOE Joint Genome Institute (JGI-PGF)"/>
            <person name="Walter F."/>
            <person name="Albersmeier A."/>
            <person name="Kalinowski J."/>
            <person name="Ruckert C."/>
        </authorList>
    </citation>
    <scope>NUCLEOTIDE SEQUENCE</scope>
    <source>
        <strain evidence="1">KCTC 12113</strain>
    </source>
</reference>
<evidence type="ECO:0008006" key="3">
    <source>
        <dbReference type="Google" id="ProtNLM"/>
    </source>
</evidence>
<dbReference type="Gene3D" id="3.20.20.80">
    <property type="entry name" value="Glycosidases"/>
    <property type="match status" value="1"/>
</dbReference>
<proteinExistence type="predicted"/>
<comment type="caution">
    <text evidence="1">The sequence shown here is derived from an EMBL/GenBank/DDBJ whole genome shotgun (WGS) entry which is preliminary data.</text>
</comment>
<dbReference type="EMBL" id="BMWP01000036">
    <property type="protein sequence ID" value="GGW48482.1"/>
    <property type="molecule type" value="Genomic_DNA"/>
</dbReference>
<name>A0A918J856_9FLAO</name>
<protein>
    <recommendedName>
        <fullName evidence="3">Cellulase</fullName>
    </recommendedName>
</protein>